<dbReference type="InterPro" id="IPR036397">
    <property type="entry name" value="RNaseH_sf"/>
</dbReference>
<gene>
    <name evidence="1" type="ORF">Pfra01_000762300</name>
</gene>
<protein>
    <submittedName>
        <fullName evidence="1">Unnamed protein product</fullName>
    </submittedName>
</protein>
<dbReference type="EMBL" id="BSXT01000681">
    <property type="protein sequence ID" value="GMF32257.1"/>
    <property type="molecule type" value="Genomic_DNA"/>
</dbReference>
<evidence type="ECO:0000313" key="2">
    <source>
        <dbReference type="Proteomes" id="UP001165121"/>
    </source>
</evidence>
<evidence type="ECO:0000313" key="1">
    <source>
        <dbReference type="EMBL" id="GMF32257.1"/>
    </source>
</evidence>
<reference evidence="1" key="1">
    <citation type="submission" date="2023-04" db="EMBL/GenBank/DDBJ databases">
        <title>Phytophthora fragariaefolia NBRC 109709.</title>
        <authorList>
            <person name="Ichikawa N."/>
            <person name="Sato H."/>
            <person name="Tonouchi N."/>
        </authorList>
    </citation>
    <scope>NUCLEOTIDE SEQUENCE</scope>
    <source>
        <strain evidence="1">NBRC 109709</strain>
    </source>
</reference>
<dbReference type="AlphaFoldDB" id="A0A9W6X623"/>
<proteinExistence type="predicted"/>
<dbReference type="Gene3D" id="3.30.420.10">
    <property type="entry name" value="Ribonuclease H-like superfamily/Ribonuclease H"/>
    <property type="match status" value="1"/>
</dbReference>
<comment type="caution">
    <text evidence="1">The sequence shown here is derived from an EMBL/GenBank/DDBJ whole genome shotgun (WGS) entry which is preliminary data.</text>
</comment>
<accession>A0A9W6X623</accession>
<sequence length="255" mass="27775">MLLAAPCGRAQKDAAPSAVNYNSLDNVDIRIVLARRNPPPEFSSGSKIKTSHRAKILRPVSQSSASRDDTFSLSSSAGIVYVKTASSLVSGSLTPLSIGRSTTRLARTTTTEVSPGICLTVGLKVHPAPIYEAVVKARRFVHEVLYTPPYHPPYHPELQPIEMIWRALTKRIALNPADFLDDLGEKIGEGLAAISKSEWIGAYKKIQKQGVAYLEEAQAAAPQTVPMPWRADLTALALDPSAGEDFYNVEYEVEF</sequence>
<organism evidence="1 2">
    <name type="scientific">Phytophthora fragariaefolia</name>
    <dbReference type="NCBI Taxonomy" id="1490495"/>
    <lineage>
        <taxon>Eukaryota</taxon>
        <taxon>Sar</taxon>
        <taxon>Stramenopiles</taxon>
        <taxon>Oomycota</taxon>
        <taxon>Peronosporomycetes</taxon>
        <taxon>Peronosporales</taxon>
        <taxon>Peronosporaceae</taxon>
        <taxon>Phytophthora</taxon>
    </lineage>
</organism>
<dbReference type="Proteomes" id="UP001165121">
    <property type="component" value="Unassembled WGS sequence"/>
</dbReference>
<keyword evidence="2" id="KW-1185">Reference proteome</keyword>
<name>A0A9W6X623_9STRA</name>
<dbReference type="GO" id="GO:0003676">
    <property type="term" value="F:nucleic acid binding"/>
    <property type="evidence" value="ECO:0007669"/>
    <property type="project" value="InterPro"/>
</dbReference>